<sequence>MKNLGKKFAILAISGIISLAASVTAFAASSIKSVKINIKSDGITVGKDRDINDVTVNVSGSGYSIDEVDFMEMGTAWDITDIPKITVHLSSNDKYYFSVYRSEDFKITGGKFIEARRENSSSDLYVDIELPALVNQVSPIETVYLNNSGQATWSESKGSSGYQVKLMRDNSTSAIGGVQNFITTSANVKNLLTKTGTYTLKVRAISGDGAKFGPWVSSNSITVSQAEAAKNYNEGLNVNLQAVQNNTQTVPNNGQNTQLQGTWQRNNTGWWYVLSDGSYVTYTWKEIDGNWYYFNADGYMLVGWQNINGNWYYLDLNSGKMLVDTTTPDGYYVNSSGAYVAR</sequence>
<gene>
    <name evidence="1" type="ORF">D4A81_00935</name>
</gene>
<dbReference type="EMBL" id="CP032364">
    <property type="protein sequence ID" value="AYB00770.1"/>
    <property type="molecule type" value="Genomic_DNA"/>
</dbReference>
<dbReference type="SUPFAM" id="SSF69360">
    <property type="entry name" value="Cell wall binding repeat"/>
    <property type="match status" value="1"/>
</dbReference>
<dbReference type="InterPro" id="IPR018337">
    <property type="entry name" value="Cell_wall/Cho-bd_repeat"/>
</dbReference>
<dbReference type="Gene3D" id="2.10.270.10">
    <property type="entry name" value="Cholin Binding"/>
    <property type="match status" value="1"/>
</dbReference>
<dbReference type="Proteomes" id="UP000265562">
    <property type="component" value="Chromosome"/>
</dbReference>
<dbReference type="AlphaFoldDB" id="A0A385Q4H9"/>
<reference evidence="1 2" key="1">
    <citation type="submission" date="2018-09" db="EMBL/GenBank/DDBJ databases">
        <title>Genome sequencing of Lachnoanaerobaculum umeaense DSM 23576.</title>
        <authorList>
            <person name="Kook J.-K."/>
            <person name="Park S.-N."/>
            <person name="Lim Y.K."/>
        </authorList>
    </citation>
    <scope>NUCLEOTIDE SEQUENCE [LARGE SCALE GENOMIC DNA]</scope>
    <source>
        <strain evidence="2">DSM 23576 \ CCUG 58757</strain>
    </source>
</reference>
<accession>A0A385Q4H9</accession>
<organism evidence="1 2">
    <name type="scientific">Lachnoanaerobaculum umeaense</name>
    <dbReference type="NCBI Taxonomy" id="617123"/>
    <lineage>
        <taxon>Bacteria</taxon>
        <taxon>Bacillati</taxon>
        <taxon>Bacillota</taxon>
        <taxon>Clostridia</taxon>
        <taxon>Lachnospirales</taxon>
        <taxon>Lachnospiraceae</taxon>
        <taxon>Lachnoanaerobaculum</taxon>
    </lineage>
</organism>
<keyword evidence="2" id="KW-1185">Reference proteome</keyword>
<dbReference type="PROSITE" id="PS51170">
    <property type="entry name" value="CW"/>
    <property type="match status" value="2"/>
</dbReference>
<dbReference type="RefSeq" id="WP_111525076.1">
    <property type="nucleotide sequence ID" value="NZ_CP032364.1"/>
</dbReference>
<dbReference type="KEGG" id="lua:D4A81_00935"/>
<dbReference type="Pfam" id="PF19127">
    <property type="entry name" value="Choline_bind_3"/>
    <property type="match status" value="1"/>
</dbReference>
<name>A0A385Q4H9_9FIRM</name>
<dbReference type="OrthoDB" id="9783944at2"/>
<evidence type="ECO:0000313" key="2">
    <source>
        <dbReference type="Proteomes" id="UP000265562"/>
    </source>
</evidence>
<dbReference type="InterPro" id="IPR036116">
    <property type="entry name" value="FN3_sf"/>
</dbReference>
<protein>
    <submittedName>
        <fullName evidence="1">Cell wall-binding protein</fullName>
    </submittedName>
</protein>
<dbReference type="SUPFAM" id="SSF49265">
    <property type="entry name" value="Fibronectin type III"/>
    <property type="match status" value="1"/>
</dbReference>
<evidence type="ECO:0000313" key="1">
    <source>
        <dbReference type="EMBL" id="AYB00770.1"/>
    </source>
</evidence>
<proteinExistence type="predicted"/>